<evidence type="ECO:0000313" key="1">
    <source>
        <dbReference type="EMBL" id="AOT85532.1"/>
    </source>
</evidence>
<dbReference type="GO" id="GO:0019079">
    <property type="term" value="P:viral genome replication"/>
    <property type="evidence" value="ECO:0007669"/>
    <property type="project" value="InterPro"/>
</dbReference>
<evidence type="ECO:0000313" key="2">
    <source>
        <dbReference type="Proteomes" id="UP000502721"/>
    </source>
</evidence>
<dbReference type="RefSeq" id="YP_010086664.1">
    <property type="nucleotide sequence ID" value="NC_055467.1"/>
</dbReference>
<sequence length="1265" mass="146244">MATNTIDTILQFLFKDVPQDKTYEINNLQDANTLIIKNARTGIRKLLEYTKNFTQLLNTLVDNFNGSCAKHHVAAAVDDDDDNDDDGQIKKSISSPPVLSGHDWELESNDFCIFVKPFLLKRHYETIKNYIDFSDFFAGNASEYINECVSAGEYCYWPNWPKKQAISFVGWRLYLYMKFGIDIEPTIPIIHNSRLGAVNLFVLEPDLFLSVELSLRTDADPQKVLFVNGKSKFDASNKDLFIMKMADGTFATCKVFDELVNSDKNFFDYIRDDINLEECITTPAYKHIINVNLKRLRTFEDATFSGGESGGSSSRNSSNNSCSSNCIEMINSKPLVIIPIISASSENADLIQGKISTALMKINESMVKVIAANDRADDPNVLKKYFEESRFKNFDYILFVVWKLLTKQDDFAYRETDIKLVFELLCESIFGSDKDALSVALDRCDPYLKLNKTIFNRICNHWYTFDDINPCVALGYYFGIHYLIYLKLSATNDTLDYEEAWAYTYENVIECDLPPEILCKGFFRKLENVVTGVNLVFNGKHYQVVKREDDLYKLSKGNCYKLSNVKFNNWKYLYLTTHGVYNVLTNSFHSSCPFLLGTTLPHPFKHPNDENYLPEEVFQYMLDTGAEEINLYRIYHIAKMCRDVKMVKTNLAIVSYLSSCNGCRSDIRVQLNNLFRDLWNLDDEDLVALALYLKRNTVSDILHNFKCNQCRSKIDDDDDGGAAAAAAAITKDVNRTKCKCFKRIKVNRQALKVCLIADLFGNDSELSELMWLLIFNTKPYLSAALMRTHSNFVGEHAEFFAKHHAKLIKYLHRLMHKIEYADTLMETLADKQTLILELRIGAMNEPDHEPDETNGISKFYVHYTNALTTLKKYNVWWDKIILAREKDDLSAWLTRFYMRIILSKMDLKNYSYNYIKKVVEGYLYFKRFTNFNHTNSMVMMHYAASLAIPVDYGKKAVYLPGEPGSGKSSFFELLDYLVLMHKFDDDNHSYESNRETSDKEVTKLNSQLYTINELKMCSETYFKKHADSSKSDSKSRKYQGLLKYEANYKMLIVNNNPLYVDDYDDGVQDRFLIVYTNHRFTESCKFDGSIYYHIKSRRFPLESLYYDALVTPVRLFLSHVLMYRRDAKNGFVPYKTLLNNDPVHKHNLLCLSTNNSPLYALIYILNIKTAKSTTATIGEDKMEEMIGAAVHHLKTFLHPSFAQYNAKKNINLNNTKSFAFNEQILLQQIKNKFKNNYNNTTNVFYNMTMALTRGEMNTDVPFFKC</sequence>
<keyword evidence="1" id="KW-0378">Hydrolase</keyword>
<dbReference type="InterPro" id="IPR027417">
    <property type="entry name" value="P-loop_NTPase"/>
</dbReference>
<proteinExistence type="predicted"/>
<dbReference type="EMBL" id="KT957089">
    <property type="protein sequence ID" value="AOT85532.1"/>
    <property type="molecule type" value="Genomic_DNA"/>
</dbReference>
<dbReference type="GO" id="GO:0003678">
    <property type="term" value="F:DNA helicase activity"/>
    <property type="evidence" value="ECO:0007669"/>
    <property type="project" value="InterPro"/>
</dbReference>
<organism evidence="1 2">
    <name type="scientific">Cyclophragma undans nucleopolyhedrovirus</name>
    <dbReference type="NCBI Taxonomy" id="1906244"/>
    <lineage>
        <taxon>Viruses</taxon>
        <taxon>Viruses incertae sedis</taxon>
        <taxon>Naldaviricetes</taxon>
        <taxon>Lefavirales</taxon>
        <taxon>Baculoviridae</taxon>
        <taxon>Alphabaculovirus</taxon>
        <taxon>Alphabaculovirus cycundantis</taxon>
    </lineage>
</organism>
<reference evidence="1" key="1">
    <citation type="submission" date="2018-05" db="EMBL/GenBank/DDBJ databases">
        <title>Genome sequence and analysis of Cyclophragma undans nucleopolyhedrovirus: a distinct group I alphabaculovirus.</title>
        <authorList>
            <person name="Zhu Z."/>
            <person name="Yin F."/>
            <person name="Liu X."/>
            <person name="Hou D."/>
            <person name="Wang J."/>
            <person name="Zhang L."/>
            <person name="Arif B."/>
            <person name="Wang H."/>
            <person name="Deng F."/>
            <person name="Hu Z."/>
        </authorList>
    </citation>
    <scope>NUCLEOTIDE SEQUENCE [LARGE SCALE GENOMIC DNA]</scope>
    <source>
        <strain evidence="1">Whiov</strain>
    </source>
</reference>
<dbReference type="GeneID" id="65101882"/>
<keyword evidence="1" id="KW-0547">Nucleotide-binding</keyword>
<dbReference type="Proteomes" id="UP000502721">
    <property type="component" value="Segment"/>
</dbReference>
<name>A0A288QZK1_9ABAC</name>
<dbReference type="Pfam" id="PF04735">
    <property type="entry name" value="Baculo_helicase"/>
    <property type="match status" value="1"/>
</dbReference>
<protein>
    <submittedName>
        <fullName evidence="1">Helicase</fullName>
    </submittedName>
</protein>
<dbReference type="KEGG" id="vg:65101882"/>
<accession>A0A288QZK1</accession>
<dbReference type="InterPro" id="IPR006824">
    <property type="entry name" value="DNA_helicase_Baculovir"/>
</dbReference>
<keyword evidence="1" id="KW-0067">ATP-binding</keyword>
<keyword evidence="2" id="KW-1185">Reference proteome</keyword>
<dbReference type="Gene3D" id="3.40.50.300">
    <property type="entry name" value="P-loop containing nucleotide triphosphate hydrolases"/>
    <property type="match status" value="1"/>
</dbReference>
<keyword evidence="1" id="KW-0347">Helicase</keyword>